<gene>
    <name evidence="1" type="ORF">JHW45_17055</name>
</gene>
<dbReference type="Gene3D" id="3.40.50.300">
    <property type="entry name" value="P-loop containing nucleotide triphosphate hydrolases"/>
    <property type="match status" value="1"/>
</dbReference>
<dbReference type="SUPFAM" id="SSF52540">
    <property type="entry name" value="P-loop containing nucleoside triphosphate hydrolases"/>
    <property type="match status" value="1"/>
</dbReference>
<sequence length="274" mass="30409">MTASRRLIHPRTWRRLRIYSGRAGALAGGLRHPCLFLHMPKCGGTSLSEALYATVPLHRSVAVLDAVATRRAAAIMQFDRDDEALCHEDLEHGHLTFDLRERLMLSQMTAGAQLIHGHVLYSTAAERHFGSTYRTVSVLREPVSRAISNFSMMAANGYVAPDVDAWLDGPVGRSHATVFLRYLGGRNVVRPEDEPEVLAQALARLDRIAVLGFLDDMAGFLDRFAGMFGVRPRVGRRNQANWPTISLNAAQRSRLEQACAADIQIHDAARRKFG</sequence>
<dbReference type="EMBL" id="CP067134">
    <property type="protein sequence ID" value="WCR10719.1"/>
    <property type="molecule type" value="Genomic_DNA"/>
</dbReference>
<proteinExistence type="predicted"/>
<organism evidence="1 2">
    <name type="scientific">Paracoccus stylophorae</name>
    <dbReference type="NCBI Taxonomy" id="659350"/>
    <lineage>
        <taxon>Bacteria</taxon>
        <taxon>Pseudomonadati</taxon>
        <taxon>Pseudomonadota</taxon>
        <taxon>Alphaproteobacteria</taxon>
        <taxon>Rhodobacterales</taxon>
        <taxon>Paracoccaceae</taxon>
        <taxon>Paracoccus</taxon>
    </lineage>
</organism>
<protein>
    <recommendedName>
        <fullName evidence="3">Sulfotransferase family protein</fullName>
    </recommendedName>
</protein>
<accession>A0ABY7SV01</accession>
<dbReference type="InterPro" id="IPR027417">
    <property type="entry name" value="P-loop_NTPase"/>
</dbReference>
<evidence type="ECO:0008006" key="3">
    <source>
        <dbReference type="Google" id="ProtNLM"/>
    </source>
</evidence>
<keyword evidence="2" id="KW-1185">Reference proteome</keyword>
<evidence type="ECO:0000313" key="2">
    <source>
        <dbReference type="Proteomes" id="UP001218412"/>
    </source>
</evidence>
<evidence type="ECO:0000313" key="1">
    <source>
        <dbReference type="EMBL" id="WCR10719.1"/>
    </source>
</evidence>
<dbReference type="Proteomes" id="UP001218412">
    <property type="component" value="Chromosome"/>
</dbReference>
<reference evidence="1 2" key="1">
    <citation type="submission" date="2021-01" db="EMBL/GenBank/DDBJ databases">
        <title>Biogeographic distribution of Paracoccus.</title>
        <authorList>
            <person name="Hollensteiner J."/>
            <person name="Leineberger J."/>
            <person name="Brinkhoff T."/>
            <person name="Daniel R."/>
        </authorList>
    </citation>
    <scope>NUCLEOTIDE SEQUENCE [LARGE SCALE GENOMIC DNA]</scope>
    <source>
        <strain evidence="1 2">LMG25392</strain>
    </source>
</reference>
<name>A0ABY7SV01_9RHOB</name>
<dbReference type="RefSeq" id="WP_272858792.1">
    <property type="nucleotide sequence ID" value="NZ_CP067134.1"/>
</dbReference>